<dbReference type="Proteomes" id="UP000324222">
    <property type="component" value="Unassembled WGS sequence"/>
</dbReference>
<accession>A0A5B7JHZ2</accession>
<evidence type="ECO:0000313" key="1">
    <source>
        <dbReference type="EMBL" id="MPC97691.1"/>
    </source>
</evidence>
<reference evidence="1 2" key="1">
    <citation type="submission" date="2019-05" db="EMBL/GenBank/DDBJ databases">
        <title>Another draft genome of Portunus trituberculatus and its Hox gene families provides insights of decapod evolution.</title>
        <authorList>
            <person name="Jeong J.-H."/>
            <person name="Song I."/>
            <person name="Kim S."/>
            <person name="Choi T."/>
            <person name="Kim D."/>
            <person name="Ryu S."/>
            <person name="Kim W."/>
        </authorList>
    </citation>
    <scope>NUCLEOTIDE SEQUENCE [LARGE SCALE GENOMIC DNA]</scope>
    <source>
        <tissue evidence="1">Muscle</tissue>
    </source>
</reference>
<evidence type="ECO:0000313" key="2">
    <source>
        <dbReference type="Proteomes" id="UP000324222"/>
    </source>
</evidence>
<organism evidence="1 2">
    <name type="scientific">Portunus trituberculatus</name>
    <name type="common">Swimming crab</name>
    <name type="synonym">Neptunus trituberculatus</name>
    <dbReference type="NCBI Taxonomy" id="210409"/>
    <lineage>
        <taxon>Eukaryota</taxon>
        <taxon>Metazoa</taxon>
        <taxon>Ecdysozoa</taxon>
        <taxon>Arthropoda</taxon>
        <taxon>Crustacea</taxon>
        <taxon>Multicrustacea</taxon>
        <taxon>Malacostraca</taxon>
        <taxon>Eumalacostraca</taxon>
        <taxon>Eucarida</taxon>
        <taxon>Decapoda</taxon>
        <taxon>Pleocyemata</taxon>
        <taxon>Brachyura</taxon>
        <taxon>Eubrachyura</taxon>
        <taxon>Portunoidea</taxon>
        <taxon>Portunidae</taxon>
        <taxon>Portuninae</taxon>
        <taxon>Portunus</taxon>
    </lineage>
</organism>
<name>A0A5B7JHZ2_PORTR</name>
<gene>
    <name evidence="1" type="ORF">E2C01_093017</name>
</gene>
<keyword evidence="2" id="KW-1185">Reference proteome</keyword>
<sequence length="67" mass="7110">MEGYHNLTIAATAENKNFPETFLHLGVDSVSAAGNKVTVETPDGQSLFMATKDDILVGADRLTVTGE</sequence>
<comment type="caution">
    <text evidence="1">The sequence shown here is derived from an EMBL/GenBank/DDBJ whole genome shotgun (WGS) entry which is preliminary data.</text>
</comment>
<dbReference type="AlphaFoldDB" id="A0A5B7JHZ2"/>
<dbReference type="EMBL" id="VSRR010111049">
    <property type="protein sequence ID" value="MPC97691.1"/>
    <property type="molecule type" value="Genomic_DNA"/>
</dbReference>
<proteinExistence type="predicted"/>
<dbReference type="OrthoDB" id="8881719at2759"/>
<protein>
    <submittedName>
        <fullName evidence="1">Uncharacterized protein</fullName>
    </submittedName>
</protein>